<evidence type="ECO:0000256" key="2">
    <source>
        <dbReference type="ARBA" id="ARBA00022692"/>
    </source>
</evidence>
<evidence type="ECO:0000256" key="5">
    <source>
        <dbReference type="SAM" id="MobiDB-lite"/>
    </source>
</evidence>
<feature type="transmembrane region" description="Helical" evidence="6">
    <location>
        <begin position="256"/>
        <end position="278"/>
    </location>
</feature>
<comment type="subcellular location">
    <subcellularLocation>
        <location evidence="1">Cell membrane</location>
        <topology evidence="1">Multi-pass membrane protein</topology>
    </subcellularLocation>
</comment>
<feature type="domain" description="Major facilitator superfamily (MFS) profile" evidence="7">
    <location>
        <begin position="17"/>
        <end position="441"/>
    </location>
</feature>
<organism evidence="8">
    <name type="scientific">Thermogemmatispora argillosa</name>
    <dbReference type="NCBI Taxonomy" id="2045280"/>
    <lineage>
        <taxon>Bacteria</taxon>
        <taxon>Bacillati</taxon>
        <taxon>Chloroflexota</taxon>
        <taxon>Ktedonobacteria</taxon>
        <taxon>Thermogemmatisporales</taxon>
        <taxon>Thermogemmatisporaceae</taxon>
        <taxon>Thermogemmatispora</taxon>
    </lineage>
</organism>
<keyword evidence="4 6" id="KW-0472">Membrane</keyword>
<sequence length="692" mass="75166">MDARISQHHLTVREQLVLSFLWLGLNIQSAALLPIVIPTQILLFVAPGQVGSAEQATFLGWLSAMGAFFSLVVPPIVGLLSDQTSSPFGRRRPYIVVGGGLTLLSALLLAGAVSAALLVVGLALFQFASNVVWAAYQGLLPDLVPEDQRGEASGYMGLMTILGNVGSLGLAAWLLGGVSLGSLGAPLIMRGALIYYVVTDLVMLLGIVVTAFGVHEVPYHPAAQAESRLRSWQGLRHWLVTNWVAPWRSANFTIVFMTRFCVMMGLYLFMTFIEYYFANVARVSNFVQQTAAVATLALVGALLSTLGLGMLSDRFRRAPLVCLATLVMGLPALAFVVAPAALPLWPLGLLFGLGYGAYTSVDWALAIDALPSLDVAAKDLGLWGASSNLPLTLAPLIGSLVISLAASHEQTALGYRLVFALAAFFLLLGAVLVLRVRERRARRKHPDAHAPEALASSQAPSVTDSPGASRQGTGQKASRVRISPVWSLARETRAGEAQGIMRFWTFWERLTLAVLGIQPVPNAPYGLFQARLTRYRGRRPLLLPDGTRIGHGDPVLELHFANRRVRDAALQRSPWELLRMMRADLGALAAWLQTPTCAQVRAIYGVTLLSQAAPRLGFTLRERPRNLWSRADRLFMTGLLLLYHPQGRARLARGTTYGRYPKEVWMSRAELLRRYGGPASSAQTARDQPALS</sequence>
<feature type="transmembrane region" description="Helical" evidence="6">
    <location>
        <begin position="20"/>
        <end position="46"/>
    </location>
</feature>
<feature type="transmembrane region" description="Helical" evidence="6">
    <location>
        <begin position="157"/>
        <end position="181"/>
    </location>
</feature>
<dbReference type="Pfam" id="PF07690">
    <property type="entry name" value="MFS_1"/>
    <property type="match status" value="1"/>
</dbReference>
<gene>
    <name evidence="8" type="ORF">KTA_21210</name>
</gene>
<dbReference type="AlphaFoldDB" id="A0A455T3V0"/>
<feature type="compositionally biased region" description="Polar residues" evidence="5">
    <location>
        <begin position="455"/>
        <end position="476"/>
    </location>
</feature>
<reference evidence="8" key="1">
    <citation type="submission" date="2018-12" db="EMBL/GenBank/DDBJ databases">
        <title>Novel natural products biosynthetic potential of the class Ktedonobacteria.</title>
        <authorList>
            <person name="Zheng Y."/>
            <person name="Saitou A."/>
            <person name="Wang C.M."/>
            <person name="Toyoda A."/>
            <person name="Minakuchi Y."/>
            <person name="Sekiguchi Y."/>
            <person name="Ueda K."/>
            <person name="Takano H."/>
            <person name="Sakai Y."/>
            <person name="Yokota A."/>
            <person name="Yabe S."/>
        </authorList>
    </citation>
    <scope>NUCLEOTIDE SEQUENCE</scope>
    <source>
        <strain evidence="8">A3-2</strain>
    </source>
</reference>
<dbReference type="Gene3D" id="1.20.1250.20">
    <property type="entry name" value="MFS general substrate transporter like domains"/>
    <property type="match status" value="2"/>
</dbReference>
<dbReference type="SUPFAM" id="SSF103473">
    <property type="entry name" value="MFS general substrate transporter"/>
    <property type="match status" value="1"/>
</dbReference>
<feature type="transmembrane region" description="Helical" evidence="6">
    <location>
        <begin position="318"/>
        <end position="338"/>
    </location>
</feature>
<dbReference type="Pfam" id="PF22790">
    <property type="entry name" value="YkoP"/>
    <property type="match status" value="1"/>
</dbReference>
<evidence type="ECO:0000256" key="6">
    <source>
        <dbReference type="SAM" id="Phobius"/>
    </source>
</evidence>
<dbReference type="InterPro" id="IPR020846">
    <property type="entry name" value="MFS_dom"/>
</dbReference>
<feature type="transmembrane region" description="Helical" evidence="6">
    <location>
        <begin position="388"/>
        <end position="407"/>
    </location>
</feature>
<name>A0A455T3V0_9CHLR</name>
<protein>
    <recommendedName>
        <fullName evidence="7">Major facilitator superfamily (MFS) profile domain-containing protein</fullName>
    </recommendedName>
</protein>
<dbReference type="PROSITE" id="PS50850">
    <property type="entry name" value="MFS"/>
    <property type="match status" value="1"/>
</dbReference>
<feature type="transmembrane region" description="Helical" evidence="6">
    <location>
        <begin position="290"/>
        <end position="311"/>
    </location>
</feature>
<dbReference type="InterPro" id="IPR036259">
    <property type="entry name" value="MFS_trans_sf"/>
</dbReference>
<dbReference type="GO" id="GO:0005886">
    <property type="term" value="C:plasma membrane"/>
    <property type="evidence" value="ECO:0007669"/>
    <property type="project" value="UniProtKB-SubCell"/>
</dbReference>
<keyword evidence="3 6" id="KW-1133">Transmembrane helix</keyword>
<accession>A0A455T3V0</accession>
<evidence type="ECO:0000256" key="1">
    <source>
        <dbReference type="ARBA" id="ARBA00004651"/>
    </source>
</evidence>
<keyword evidence="2 6" id="KW-0812">Transmembrane</keyword>
<feature type="transmembrane region" description="Helical" evidence="6">
    <location>
        <begin position="193"/>
        <end position="214"/>
    </location>
</feature>
<evidence type="ECO:0000256" key="4">
    <source>
        <dbReference type="ARBA" id="ARBA00023136"/>
    </source>
</evidence>
<feature type="transmembrane region" description="Helical" evidence="6">
    <location>
        <begin position="93"/>
        <end position="110"/>
    </location>
</feature>
<dbReference type="InterPro" id="IPR011701">
    <property type="entry name" value="MFS"/>
</dbReference>
<feature type="transmembrane region" description="Helical" evidence="6">
    <location>
        <begin position="116"/>
        <end position="136"/>
    </location>
</feature>
<evidence type="ECO:0000256" key="3">
    <source>
        <dbReference type="ARBA" id="ARBA00022989"/>
    </source>
</evidence>
<dbReference type="PANTHER" id="PTHR23528:SF1">
    <property type="entry name" value="MAJOR FACILITATOR SUPERFAMILY (MFS) PROFILE DOMAIN-CONTAINING PROTEIN"/>
    <property type="match status" value="1"/>
</dbReference>
<dbReference type="PANTHER" id="PTHR23528">
    <property type="match status" value="1"/>
</dbReference>
<evidence type="ECO:0000313" key="8">
    <source>
        <dbReference type="EMBL" id="BBH93922.1"/>
    </source>
</evidence>
<dbReference type="GO" id="GO:0022857">
    <property type="term" value="F:transmembrane transporter activity"/>
    <property type="evidence" value="ECO:0007669"/>
    <property type="project" value="InterPro"/>
</dbReference>
<dbReference type="InterPro" id="IPR054467">
    <property type="entry name" value="YkoP-like_dom"/>
</dbReference>
<proteinExistence type="predicted"/>
<feature type="region of interest" description="Disordered" evidence="5">
    <location>
        <begin position="444"/>
        <end position="478"/>
    </location>
</feature>
<evidence type="ECO:0000259" key="7">
    <source>
        <dbReference type="PROSITE" id="PS50850"/>
    </source>
</evidence>
<feature type="transmembrane region" description="Helical" evidence="6">
    <location>
        <begin position="344"/>
        <end position="367"/>
    </location>
</feature>
<dbReference type="EMBL" id="AP019377">
    <property type="protein sequence ID" value="BBH93922.1"/>
    <property type="molecule type" value="Genomic_DNA"/>
</dbReference>
<feature type="transmembrane region" description="Helical" evidence="6">
    <location>
        <begin position="413"/>
        <end position="434"/>
    </location>
</feature>
<feature type="transmembrane region" description="Helical" evidence="6">
    <location>
        <begin position="58"/>
        <end position="81"/>
    </location>
</feature>